<dbReference type="SMART" id="SM00875">
    <property type="entry name" value="BACK"/>
    <property type="match status" value="1"/>
</dbReference>
<comment type="pathway">
    <text evidence="2">Protein modification; protein ubiquitination.</text>
</comment>
<protein>
    <recommendedName>
        <fullName evidence="7">BTB domain-containing protein</fullName>
    </recommendedName>
</protein>
<dbReference type="EMBL" id="CAXLJL010000523">
    <property type="protein sequence ID" value="CAL5138735.1"/>
    <property type="molecule type" value="Genomic_DNA"/>
</dbReference>
<dbReference type="SUPFAM" id="SSF54695">
    <property type="entry name" value="POZ domain"/>
    <property type="match status" value="1"/>
</dbReference>
<gene>
    <name evidence="8" type="ORF">CDAUBV1_LOCUS13545</name>
</gene>
<dbReference type="FunFam" id="2.120.10.80:FF:000024">
    <property type="entry name" value="Kelch-like ECH-associated protein 1"/>
    <property type="match status" value="1"/>
</dbReference>
<dbReference type="SMART" id="SM00225">
    <property type="entry name" value="BTB"/>
    <property type="match status" value="1"/>
</dbReference>
<organism evidence="8 9">
    <name type="scientific">Calicophoron daubneyi</name>
    <name type="common">Rumen fluke</name>
    <name type="synonym">Paramphistomum daubneyi</name>
    <dbReference type="NCBI Taxonomy" id="300641"/>
    <lineage>
        <taxon>Eukaryota</taxon>
        <taxon>Metazoa</taxon>
        <taxon>Spiralia</taxon>
        <taxon>Lophotrochozoa</taxon>
        <taxon>Platyhelminthes</taxon>
        <taxon>Trematoda</taxon>
        <taxon>Digenea</taxon>
        <taxon>Plagiorchiida</taxon>
        <taxon>Pronocephalata</taxon>
        <taxon>Paramphistomoidea</taxon>
        <taxon>Paramphistomidae</taxon>
        <taxon>Calicophoron</taxon>
    </lineage>
</organism>
<evidence type="ECO:0000256" key="1">
    <source>
        <dbReference type="ARBA" id="ARBA00004496"/>
    </source>
</evidence>
<accession>A0AAV2TR41</accession>
<dbReference type="InterPro" id="IPR011333">
    <property type="entry name" value="SKP1/BTB/POZ_sf"/>
</dbReference>
<evidence type="ECO:0000313" key="8">
    <source>
        <dbReference type="EMBL" id="CAL5138735.1"/>
    </source>
</evidence>
<evidence type="ECO:0000256" key="6">
    <source>
        <dbReference type="ARBA" id="ARBA00022786"/>
    </source>
</evidence>
<evidence type="ECO:0000313" key="9">
    <source>
        <dbReference type="Proteomes" id="UP001497525"/>
    </source>
</evidence>
<dbReference type="Gene3D" id="3.30.710.10">
    <property type="entry name" value="Potassium Channel Kv1.1, Chain A"/>
    <property type="match status" value="1"/>
</dbReference>
<name>A0AAV2TR41_CALDB</name>
<comment type="subcellular location">
    <subcellularLocation>
        <location evidence="1">Cytoplasm</location>
    </subcellularLocation>
</comment>
<dbReference type="PIRSF" id="PIRSF037037">
    <property type="entry name" value="Kelch-like_protein_gigaxonin"/>
    <property type="match status" value="1"/>
</dbReference>
<evidence type="ECO:0000259" key="7">
    <source>
        <dbReference type="PROSITE" id="PS50097"/>
    </source>
</evidence>
<keyword evidence="3" id="KW-0880">Kelch repeat</keyword>
<dbReference type="Pfam" id="PF01344">
    <property type="entry name" value="Kelch_1"/>
    <property type="match status" value="5"/>
</dbReference>
<feature type="domain" description="BTB" evidence="7">
    <location>
        <begin position="84"/>
        <end position="151"/>
    </location>
</feature>
<keyword evidence="6" id="KW-0833">Ubl conjugation pathway</keyword>
<dbReference type="GO" id="GO:0005737">
    <property type="term" value="C:cytoplasm"/>
    <property type="evidence" value="ECO:0007669"/>
    <property type="project" value="UniProtKB-SubCell"/>
</dbReference>
<dbReference type="InterPro" id="IPR011705">
    <property type="entry name" value="BACK"/>
</dbReference>
<evidence type="ECO:0000256" key="2">
    <source>
        <dbReference type="ARBA" id="ARBA00004906"/>
    </source>
</evidence>
<dbReference type="PANTHER" id="PTHR24412:SF401">
    <property type="entry name" value="FI11917P"/>
    <property type="match status" value="1"/>
</dbReference>
<dbReference type="InterPro" id="IPR017096">
    <property type="entry name" value="BTB-kelch_protein"/>
</dbReference>
<dbReference type="InterPro" id="IPR000210">
    <property type="entry name" value="BTB/POZ_dom"/>
</dbReference>
<dbReference type="Pfam" id="PF07707">
    <property type="entry name" value="BACK"/>
    <property type="match status" value="1"/>
</dbReference>
<evidence type="ECO:0000256" key="5">
    <source>
        <dbReference type="ARBA" id="ARBA00022737"/>
    </source>
</evidence>
<dbReference type="Gene3D" id="1.25.40.420">
    <property type="match status" value="1"/>
</dbReference>
<sequence>MTVMMKDSIEDFPMTEAAASVTDFPTNSLDPTSDFSTSDTTGSVAGCPIGISTSHMVGMDFEITQYHSEAMNAMYELFKSDKLTDVTLCINSEAIRCHRIVLAGASPYFRAMFAGEMREALMSEIRLHHLSPAALRQLVVFAYSGHIRIDERNVCGLLTASSMVQMSHVTRACCTFLEHQLHPSNVIGILDFANCNNCTDLVRAAQAFLDQNFNEVVKYDEFLALSSSQLFTMIKRDNLSVRTEGEVYNAVIRWINYDQSARMPMLVDALSIVRCHTLSPNFIRNQIKNCGLLAEVPSAKRHLQSVLRDLVEHRHVTTKPRTAGSLEVLYSAGGYLRYSLSTFECYNSNTAKWQQLPDIPSPRSGLSACSVRGCVYLVGGRNNNEQGNIDAPHMDCYDPVTNTWHTCAPMSVPRNRVAVGVIDDLIYAVGGSTNTLPHNTCETYDTDLDRWTPVACMRYRRIGLGVAVLNRLLYAVGGFDGERRLNTVERYNPETDSWEELACLNRARSGAGVVTVGRFIYAVGGYDSCSQLRTVERYDPDRNCWEYQAPMLHPRSALSAAVLNDEIWVFGGYDGNEFLSSIEVYNPTADQWTERAFMDCGKSGHAIVVNREPANKG</sequence>
<dbReference type="Pfam" id="PF00651">
    <property type="entry name" value="BTB"/>
    <property type="match status" value="1"/>
</dbReference>
<dbReference type="Proteomes" id="UP001497525">
    <property type="component" value="Unassembled WGS sequence"/>
</dbReference>
<comment type="caution">
    <text evidence="8">The sequence shown here is derived from an EMBL/GenBank/DDBJ whole genome shotgun (WGS) entry which is preliminary data.</text>
</comment>
<dbReference type="SUPFAM" id="SSF117281">
    <property type="entry name" value="Kelch motif"/>
    <property type="match status" value="1"/>
</dbReference>
<keyword evidence="5" id="KW-0677">Repeat</keyword>
<proteinExistence type="predicted"/>
<dbReference type="Gene3D" id="2.120.10.80">
    <property type="entry name" value="Kelch-type beta propeller"/>
    <property type="match status" value="1"/>
</dbReference>
<dbReference type="AlphaFoldDB" id="A0AAV2TR41"/>
<evidence type="ECO:0000256" key="4">
    <source>
        <dbReference type="ARBA" id="ARBA00022490"/>
    </source>
</evidence>
<dbReference type="InterPro" id="IPR015915">
    <property type="entry name" value="Kelch-typ_b-propeller"/>
</dbReference>
<dbReference type="InterPro" id="IPR006652">
    <property type="entry name" value="Kelch_1"/>
</dbReference>
<dbReference type="PANTHER" id="PTHR24412">
    <property type="entry name" value="KELCH PROTEIN"/>
    <property type="match status" value="1"/>
</dbReference>
<evidence type="ECO:0000256" key="3">
    <source>
        <dbReference type="ARBA" id="ARBA00022441"/>
    </source>
</evidence>
<dbReference type="FunFam" id="1.25.40.420:FF:000001">
    <property type="entry name" value="Kelch-like family member 12"/>
    <property type="match status" value="1"/>
</dbReference>
<reference evidence="8" key="1">
    <citation type="submission" date="2024-06" db="EMBL/GenBank/DDBJ databases">
        <authorList>
            <person name="Liu X."/>
            <person name="Lenzi L."/>
            <person name="Haldenby T S."/>
            <person name="Uol C."/>
        </authorList>
    </citation>
    <scope>NUCLEOTIDE SEQUENCE</scope>
</reference>
<keyword evidence="4" id="KW-0963">Cytoplasm</keyword>
<dbReference type="PROSITE" id="PS50097">
    <property type="entry name" value="BTB"/>
    <property type="match status" value="1"/>
</dbReference>
<dbReference type="SMART" id="SM00612">
    <property type="entry name" value="Kelch"/>
    <property type="match status" value="6"/>
</dbReference>